<dbReference type="KEGG" id="xak:KIMC2_03990"/>
<protein>
    <recommendedName>
        <fullName evidence="5 9">Uracil-DNA glycosylase</fullName>
        <shortName evidence="9">UDG</shortName>
        <ecNumber evidence="4 9">3.2.2.27</ecNumber>
    </recommendedName>
</protein>
<dbReference type="AlphaFoldDB" id="A0AAU9CPG2"/>
<evidence type="ECO:0000313" key="14">
    <source>
        <dbReference type="Proteomes" id="UP001321804"/>
    </source>
</evidence>
<evidence type="ECO:0000256" key="2">
    <source>
        <dbReference type="ARBA" id="ARBA00002631"/>
    </source>
</evidence>
<dbReference type="InterPro" id="IPR018085">
    <property type="entry name" value="Ura-DNA_Glyclase_AS"/>
</dbReference>
<comment type="catalytic activity">
    <reaction evidence="1 9 11">
        <text>Hydrolyzes single-stranded DNA or mismatched double-stranded DNA and polynucleotides, releasing free uracil.</text>
        <dbReference type="EC" id="3.2.2.27"/>
    </reaction>
</comment>
<dbReference type="GO" id="GO:0097510">
    <property type="term" value="P:base-excision repair, AP site formation via deaminated base removal"/>
    <property type="evidence" value="ECO:0007669"/>
    <property type="project" value="TreeGrafter"/>
</dbReference>
<sequence>MTMQTNSKKKLEVIGNSWDQLLNEEINKPYFGELLKFLNAEEAKYTIYPPRGSIFNAFKWTPIENVKVVIVGQDPYHGPNQAMGASFSVQPTAKIPPSLVNIFKELQSDLNLPIPDNGDLSQWGKQGVLLLNAVLTVRDGAANSHQGHGWEYFTDTVIKFLSKRGGIVFILWGNFAKKKEELIDLDRNFVIKSSHPSPFSVTYGFFGSRPFSKTNGYLKQIGKTPIDWDLTKGD</sequence>
<dbReference type="RefSeq" id="WP_425613206.1">
    <property type="nucleotide sequence ID" value="NZ_AP026801.1"/>
</dbReference>
<evidence type="ECO:0000256" key="8">
    <source>
        <dbReference type="ARBA" id="ARBA00023204"/>
    </source>
</evidence>
<keyword evidence="14" id="KW-1185">Reference proteome</keyword>
<keyword evidence="7 9" id="KW-0378">Hydrolase</keyword>
<comment type="similarity">
    <text evidence="3 9 11">Belongs to the uracil-DNA glycosylase (UDG) superfamily. UNG family.</text>
</comment>
<dbReference type="SMART" id="SM00986">
    <property type="entry name" value="UDG"/>
    <property type="match status" value="1"/>
</dbReference>
<dbReference type="HAMAP" id="MF_00148">
    <property type="entry name" value="UDG"/>
    <property type="match status" value="1"/>
</dbReference>
<dbReference type="SMART" id="SM00987">
    <property type="entry name" value="UreE_C"/>
    <property type="match status" value="1"/>
</dbReference>
<comment type="function">
    <text evidence="2 9 11">Excises uracil residues from the DNA which can arise as a result of misincorporation of dUMP residues by DNA polymerase or due to deamination of cytosine.</text>
</comment>
<evidence type="ECO:0000259" key="12">
    <source>
        <dbReference type="SMART" id="SM00986"/>
    </source>
</evidence>
<evidence type="ECO:0000256" key="6">
    <source>
        <dbReference type="ARBA" id="ARBA00022763"/>
    </source>
</evidence>
<dbReference type="CDD" id="cd10027">
    <property type="entry name" value="UDG-F1-like"/>
    <property type="match status" value="1"/>
</dbReference>
<dbReference type="PANTHER" id="PTHR11264">
    <property type="entry name" value="URACIL-DNA GLYCOSYLASE"/>
    <property type="match status" value="1"/>
</dbReference>
<dbReference type="NCBIfam" id="NF003588">
    <property type="entry name" value="PRK05254.1-1"/>
    <property type="match status" value="1"/>
</dbReference>
<dbReference type="PANTHER" id="PTHR11264:SF0">
    <property type="entry name" value="URACIL-DNA GLYCOSYLASE"/>
    <property type="match status" value="1"/>
</dbReference>
<evidence type="ECO:0000256" key="1">
    <source>
        <dbReference type="ARBA" id="ARBA00001400"/>
    </source>
</evidence>
<gene>
    <name evidence="9 13" type="primary">ung</name>
    <name evidence="13" type="ORF">KIMC2_03990</name>
</gene>
<reference evidence="13 14" key="1">
    <citation type="journal article" date="2023" name="Microbiol. Spectr.">
        <title>Symbiosis of Carpenter Bees with Uncharacterized Lactic Acid Bacteria Showing NAD Auxotrophy.</title>
        <authorList>
            <person name="Kawasaki S."/>
            <person name="Ozawa K."/>
            <person name="Mori T."/>
            <person name="Yamamoto A."/>
            <person name="Ito M."/>
            <person name="Ohkuma M."/>
            <person name="Sakamoto M."/>
            <person name="Matsutani M."/>
        </authorList>
    </citation>
    <scope>NUCLEOTIDE SEQUENCE [LARGE SCALE GENOMIC DNA]</scope>
    <source>
        <strain evidence="13 14">KimC2</strain>
    </source>
</reference>
<evidence type="ECO:0000256" key="4">
    <source>
        <dbReference type="ARBA" id="ARBA00012030"/>
    </source>
</evidence>
<feature type="domain" description="Uracil-DNA glycosylase-like" evidence="12">
    <location>
        <begin position="59"/>
        <end position="218"/>
    </location>
</feature>
<dbReference type="InterPro" id="IPR036895">
    <property type="entry name" value="Uracil-DNA_glycosylase-like_sf"/>
</dbReference>
<dbReference type="Gene3D" id="3.40.470.10">
    <property type="entry name" value="Uracil-DNA glycosylase-like domain"/>
    <property type="match status" value="1"/>
</dbReference>
<dbReference type="PROSITE" id="PS00130">
    <property type="entry name" value="U_DNA_GLYCOSYLASE"/>
    <property type="match status" value="1"/>
</dbReference>
<dbReference type="EMBL" id="AP026801">
    <property type="protein sequence ID" value="BDR55837.1"/>
    <property type="molecule type" value="Genomic_DNA"/>
</dbReference>
<dbReference type="GO" id="GO:0004844">
    <property type="term" value="F:uracil DNA N-glycosylase activity"/>
    <property type="evidence" value="ECO:0007669"/>
    <property type="project" value="UniProtKB-UniRule"/>
</dbReference>
<dbReference type="InterPro" id="IPR002043">
    <property type="entry name" value="UDG_fam1"/>
</dbReference>
<dbReference type="GO" id="GO:0005737">
    <property type="term" value="C:cytoplasm"/>
    <property type="evidence" value="ECO:0007669"/>
    <property type="project" value="UniProtKB-SubCell"/>
</dbReference>
<dbReference type="SUPFAM" id="SSF52141">
    <property type="entry name" value="Uracil-DNA glycosylase-like"/>
    <property type="match status" value="1"/>
</dbReference>
<dbReference type="FunFam" id="3.40.470.10:FF:000001">
    <property type="entry name" value="Uracil-DNA glycosylase"/>
    <property type="match status" value="1"/>
</dbReference>
<dbReference type="Pfam" id="PF03167">
    <property type="entry name" value="UDG"/>
    <property type="match status" value="1"/>
</dbReference>
<comment type="subcellular location">
    <subcellularLocation>
        <location evidence="9">Cytoplasm</location>
    </subcellularLocation>
</comment>
<dbReference type="EC" id="3.2.2.27" evidence="4 9"/>
<evidence type="ECO:0000256" key="3">
    <source>
        <dbReference type="ARBA" id="ARBA00008184"/>
    </source>
</evidence>
<organism evidence="13 14">
    <name type="scientific">Xylocopilactobacillus apis</name>
    <dbReference type="NCBI Taxonomy" id="2932183"/>
    <lineage>
        <taxon>Bacteria</taxon>
        <taxon>Bacillati</taxon>
        <taxon>Bacillota</taxon>
        <taxon>Bacilli</taxon>
        <taxon>Lactobacillales</taxon>
        <taxon>Lactobacillaceae</taxon>
        <taxon>Xylocopilactobacillus</taxon>
    </lineage>
</organism>
<feature type="active site" description="Proton acceptor" evidence="9 10">
    <location>
        <position position="74"/>
    </location>
</feature>
<dbReference type="NCBIfam" id="NF003589">
    <property type="entry name" value="PRK05254.1-2"/>
    <property type="match status" value="1"/>
</dbReference>
<dbReference type="NCBIfam" id="TIGR00628">
    <property type="entry name" value="ung"/>
    <property type="match status" value="1"/>
</dbReference>
<name>A0AAU9CPG2_9LACO</name>
<dbReference type="Proteomes" id="UP001321804">
    <property type="component" value="Chromosome"/>
</dbReference>
<keyword evidence="8 9" id="KW-0234">DNA repair</keyword>
<proteinExistence type="inferred from homology"/>
<dbReference type="InterPro" id="IPR005122">
    <property type="entry name" value="Uracil-DNA_glycosylase-like"/>
</dbReference>
<evidence type="ECO:0000256" key="9">
    <source>
        <dbReference type="HAMAP-Rule" id="MF_00148"/>
    </source>
</evidence>
<evidence type="ECO:0000256" key="7">
    <source>
        <dbReference type="ARBA" id="ARBA00022801"/>
    </source>
</evidence>
<keyword evidence="6 9" id="KW-0227">DNA damage</keyword>
<evidence type="ECO:0000256" key="5">
    <source>
        <dbReference type="ARBA" id="ARBA00018429"/>
    </source>
</evidence>
<evidence type="ECO:0000256" key="10">
    <source>
        <dbReference type="PROSITE-ProRule" id="PRU10072"/>
    </source>
</evidence>
<evidence type="ECO:0000313" key="13">
    <source>
        <dbReference type="EMBL" id="BDR55837.1"/>
    </source>
</evidence>
<keyword evidence="9" id="KW-0963">Cytoplasm</keyword>
<accession>A0AAU9CPG2</accession>
<evidence type="ECO:0000256" key="11">
    <source>
        <dbReference type="RuleBase" id="RU003780"/>
    </source>
</evidence>
<dbReference type="NCBIfam" id="NF003592">
    <property type="entry name" value="PRK05254.1-5"/>
    <property type="match status" value="1"/>
</dbReference>